<dbReference type="Proteomes" id="UP000317519">
    <property type="component" value="Unassembled WGS sequence"/>
</dbReference>
<name>A0ABY3FLD5_9FLAO</name>
<dbReference type="EMBL" id="VLKO01000003">
    <property type="protein sequence ID" value="TWI01255.1"/>
    <property type="molecule type" value="Genomic_DNA"/>
</dbReference>
<sequence length="53" mass="5867">MIGCVQTTYLKKITTLLFINSSTSTKLIENTMNVLVDENGFLKNATDSQISLI</sequence>
<evidence type="ECO:0000313" key="1">
    <source>
        <dbReference type="EMBL" id="TWI01255.1"/>
    </source>
</evidence>
<protein>
    <submittedName>
        <fullName evidence="1">Uncharacterized protein</fullName>
    </submittedName>
</protein>
<proteinExistence type="predicted"/>
<keyword evidence="2" id="KW-1185">Reference proteome</keyword>
<reference evidence="1 2" key="1">
    <citation type="journal article" date="2015" name="Stand. Genomic Sci.">
        <title>Genomic Encyclopedia of Bacterial and Archaeal Type Strains, Phase III: the genomes of soil and plant-associated and newly described type strains.</title>
        <authorList>
            <person name="Whitman W.B."/>
            <person name="Woyke T."/>
            <person name="Klenk H.P."/>
            <person name="Zhou Y."/>
            <person name="Lilburn T.G."/>
            <person name="Beck B.J."/>
            <person name="De Vos P."/>
            <person name="Vandamme P."/>
            <person name="Eisen J.A."/>
            <person name="Garrity G."/>
            <person name="Hugenholtz P."/>
            <person name="Kyrpides N.C."/>
        </authorList>
    </citation>
    <scope>NUCLEOTIDE SEQUENCE [LARGE SCALE GENOMIC DNA]</scope>
    <source>
        <strain evidence="1 2">CGMCC 1.6847</strain>
    </source>
</reference>
<accession>A0ABY3FLD5</accession>
<comment type="caution">
    <text evidence="1">The sequence shown here is derived from an EMBL/GenBank/DDBJ whole genome shotgun (WGS) entry which is preliminary data.</text>
</comment>
<organism evidence="1 2">
    <name type="scientific">Flavobacterium tiangeerense</name>
    <dbReference type="NCBI Taxonomy" id="459471"/>
    <lineage>
        <taxon>Bacteria</taxon>
        <taxon>Pseudomonadati</taxon>
        <taxon>Bacteroidota</taxon>
        <taxon>Flavobacteriia</taxon>
        <taxon>Flavobacteriales</taxon>
        <taxon>Flavobacteriaceae</taxon>
        <taxon>Flavobacterium</taxon>
    </lineage>
</organism>
<evidence type="ECO:0000313" key="2">
    <source>
        <dbReference type="Proteomes" id="UP000317519"/>
    </source>
</evidence>
<gene>
    <name evidence="1" type="ORF">IQ05_00829</name>
</gene>